<evidence type="ECO:0000256" key="4">
    <source>
        <dbReference type="ARBA" id="ARBA00022989"/>
    </source>
</evidence>
<name>A0A653P8U3_9GAMM</name>
<keyword evidence="2" id="KW-1003">Cell membrane</keyword>
<dbReference type="EMBL" id="JABWPM010000024">
    <property type="protein sequence ID" value="NUY98338.1"/>
    <property type="molecule type" value="Genomic_DNA"/>
</dbReference>
<gene>
    <name evidence="7" type="ORF">AABB92_13925</name>
    <name evidence="8" type="ORF">HU668_17935</name>
    <name evidence="9" type="ORF">PANT111_130186</name>
</gene>
<accession>A0A653P8U3</accession>
<dbReference type="PANTHER" id="PTHR33931">
    <property type="entry name" value="HOLIN-LIKE PROTEIN CIDA-RELATED"/>
    <property type="match status" value="1"/>
</dbReference>
<evidence type="ECO:0000256" key="2">
    <source>
        <dbReference type="ARBA" id="ARBA00022475"/>
    </source>
</evidence>
<dbReference type="PANTHER" id="PTHR33931:SF2">
    <property type="entry name" value="HOLIN-LIKE PROTEIN CIDA"/>
    <property type="match status" value="1"/>
</dbReference>
<dbReference type="InterPro" id="IPR005538">
    <property type="entry name" value="LrgA/CidA"/>
</dbReference>
<comment type="subcellular location">
    <subcellularLocation>
        <location evidence="1">Cell membrane</location>
        <topology evidence="1">Multi-pass membrane protein</topology>
    </subcellularLocation>
</comment>
<sequence length="141" mass="15689">MAFAISSRRPSRLQWLSLPLQLGLYIGVFVACEQLVNWLHLPLPANIVGMVLMLVLIVTRIVPLSWVKAGSRWLLAEMLLFFIPAVVAVVNYGDLLRVDGWRICVVIGVSTMLVLASTALVVDRLYRYEIARAARKQAGDA</sequence>
<proteinExistence type="predicted"/>
<dbReference type="Proteomes" id="UP000433737">
    <property type="component" value="Unassembled WGS sequence"/>
</dbReference>
<feature type="transmembrane region" description="Helical" evidence="6">
    <location>
        <begin position="74"/>
        <end position="94"/>
    </location>
</feature>
<dbReference type="Pfam" id="PF03788">
    <property type="entry name" value="LrgA"/>
    <property type="match status" value="1"/>
</dbReference>
<keyword evidence="4 6" id="KW-1133">Transmembrane helix</keyword>
<evidence type="ECO:0000256" key="1">
    <source>
        <dbReference type="ARBA" id="ARBA00004651"/>
    </source>
</evidence>
<evidence type="ECO:0000256" key="6">
    <source>
        <dbReference type="SAM" id="Phobius"/>
    </source>
</evidence>
<evidence type="ECO:0000313" key="12">
    <source>
        <dbReference type="Proteomes" id="UP001468095"/>
    </source>
</evidence>
<evidence type="ECO:0000313" key="10">
    <source>
        <dbReference type="Proteomes" id="UP000433737"/>
    </source>
</evidence>
<keyword evidence="5 6" id="KW-0472">Membrane</keyword>
<dbReference type="EMBL" id="CABWMH010000005">
    <property type="protein sequence ID" value="VXB26155.1"/>
    <property type="molecule type" value="Genomic_DNA"/>
</dbReference>
<dbReference type="RefSeq" id="WP_031375498.1">
    <property type="nucleotide sequence ID" value="NZ_CAUQFK010000026.1"/>
</dbReference>
<protein>
    <submittedName>
        <fullName evidence="8 9">LrgA</fullName>
    </submittedName>
</protein>
<comment type="caution">
    <text evidence="8">The sequence shown here is derived from an EMBL/GenBank/DDBJ whole genome shotgun (WGS) entry which is preliminary data.</text>
</comment>
<evidence type="ECO:0000256" key="3">
    <source>
        <dbReference type="ARBA" id="ARBA00022692"/>
    </source>
</evidence>
<feature type="transmembrane region" description="Helical" evidence="6">
    <location>
        <begin position="43"/>
        <end position="62"/>
    </location>
</feature>
<dbReference type="GeneID" id="57347138"/>
<dbReference type="EMBL" id="JBCGBG010000003">
    <property type="protein sequence ID" value="MEL7696753.1"/>
    <property type="molecule type" value="Genomic_DNA"/>
</dbReference>
<evidence type="ECO:0000313" key="8">
    <source>
        <dbReference type="EMBL" id="NUY98338.1"/>
    </source>
</evidence>
<reference evidence="9 10" key="1">
    <citation type="submission" date="2019-10" db="EMBL/GenBank/DDBJ databases">
        <authorList>
            <person name="Karimi E."/>
        </authorList>
    </citation>
    <scope>NUCLEOTIDE SEQUENCE [LARGE SCALE GENOMIC DNA]</scope>
    <source>
        <strain evidence="9">Pantoea sp. 111</strain>
    </source>
</reference>
<dbReference type="Proteomes" id="UP001468095">
    <property type="component" value="Unassembled WGS sequence"/>
</dbReference>
<dbReference type="AlphaFoldDB" id="A0A653P8U3"/>
<dbReference type="Proteomes" id="UP000566985">
    <property type="component" value="Unassembled WGS sequence"/>
</dbReference>
<evidence type="ECO:0000313" key="7">
    <source>
        <dbReference type="EMBL" id="MEL7696753.1"/>
    </source>
</evidence>
<feature type="transmembrane region" description="Helical" evidence="6">
    <location>
        <begin position="12"/>
        <end position="31"/>
    </location>
</feature>
<keyword evidence="3 6" id="KW-0812">Transmembrane</keyword>
<feature type="transmembrane region" description="Helical" evidence="6">
    <location>
        <begin position="100"/>
        <end position="122"/>
    </location>
</feature>
<evidence type="ECO:0000313" key="11">
    <source>
        <dbReference type="Proteomes" id="UP000566985"/>
    </source>
</evidence>
<evidence type="ECO:0000256" key="5">
    <source>
        <dbReference type="ARBA" id="ARBA00023136"/>
    </source>
</evidence>
<reference evidence="7 12" key="3">
    <citation type="submission" date="2024-04" db="EMBL/GenBank/DDBJ databases">
        <authorList>
            <person name="Suleimanova A.D."/>
            <person name="Pudova D.S."/>
            <person name="Shagimardanova E.I."/>
            <person name="Sharipova M.R."/>
        </authorList>
    </citation>
    <scope>NUCLEOTIDE SEQUENCE [LARGE SCALE GENOMIC DNA]</scope>
    <source>
        <strain evidence="7 12">3.1</strain>
    </source>
</reference>
<dbReference type="GO" id="GO:0005886">
    <property type="term" value="C:plasma membrane"/>
    <property type="evidence" value="ECO:0007669"/>
    <property type="project" value="UniProtKB-SubCell"/>
</dbReference>
<organism evidence="8 11">
    <name type="scientific">Pantoea brenneri</name>
    <dbReference type="NCBI Taxonomy" id="472694"/>
    <lineage>
        <taxon>Bacteria</taxon>
        <taxon>Pseudomonadati</taxon>
        <taxon>Pseudomonadota</taxon>
        <taxon>Gammaproteobacteria</taxon>
        <taxon>Enterobacterales</taxon>
        <taxon>Erwiniaceae</taxon>
        <taxon>Pantoea</taxon>
    </lineage>
</organism>
<keyword evidence="12" id="KW-1185">Reference proteome</keyword>
<reference evidence="8 11" key="2">
    <citation type="submission" date="2020-05" db="EMBL/GenBank/DDBJ databases">
        <title>Whole Genome Sequences of Enterobacteriales Associated with the International Space Station.</title>
        <authorList>
            <person name="Bharadwaj A."/>
            <person name="Daudu R."/>
            <person name="Singh N."/>
            <person name="Wood J."/>
            <person name="Debieu M."/>
            <person name="Mason C."/>
            <person name="Wang C."/>
            <person name="Venkateswaran K."/>
        </authorList>
    </citation>
    <scope>NUCLEOTIDE SEQUENCE [LARGE SCALE GENOMIC DNA]</scope>
    <source>
        <strain evidence="8 11">IF5SW-B1</strain>
    </source>
</reference>
<evidence type="ECO:0000313" key="9">
    <source>
        <dbReference type="EMBL" id="VXB26155.1"/>
    </source>
</evidence>